<dbReference type="EMBL" id="MK574078">
    <property type="protein sequence ID" value="QBZ71745.1"/>
    <property type="molecule type" value="Genomic_DNA"/>
</dbReference>
<dbReference type="GO" id="GO:0003676">
    <property type="term" value="F:nucleic acid binding"/>
    <property type="evidence" value="ECO:0007669"/>
    <property type="project" value="InterPro"/>
</dbReference>
<dbReference type="InterPro" id="IPR011856">
    <property type="entry name" value="tRNA_endonuc-like_dom_sf"/>
</dbReference>
<sequence length="211" mass="23479">MKFNGCGTNTKESMRLRNERNNGRSKHLHCCCSYCVYMADFIMTPDKLAKSGSEHAHQTALFAYTAVAYLHGFDAADEWCKTGVFPKLVEGQPPAVPALQWFHAIHNQGHGDKVRGGMAKAEGVRKGIADCFLPWPILDPHTAYKTIMWCGLYIEMKKPSEQPKSETAKGGVSDEQAKFGKYAKSVGYGFAVCYSWEHAASVLRSYIEWSG</sequence>
<keyword evidence="2" id="KW-1185">Reference proteome</keyword>
<organism evidence="1 2">
    <name type="scientific">Pseudomonas phage KP1</name>
    <dbReference type="NCBI Taxonomy" id="2562463"/>
    <lineage>
        <taxon>Viruses</taxon>
        <taxon>Duplodnaviria</taxon>
        <taxon>Heunggongvirae</taxon>
        <taxon>Uroviricota</taxon>
        <taxon>Caudoviricetes</taxon>
        <taxon>Jondennisvirinae</taxon>
        <taxon>Kipunavirus</taxon>
        <taxon>Kipunavirus KP1</taxon>
    </lineage>
</organism>
<proteinExistence type="predicted"/>
<dbReference type="RefSeq" id="YP_010597333.1">
    <property type="nucleotide sequence ID" value="NC_069740.1"/>
</dbReference>
<dbReference type="GeneID" id="77608987"/>
<dbReference type="KEGG" id="vg:77608987"/>
<evidence type="ECO:0000313" key="1">
    <source>
        <dbReference type="EMBL" id="QBZ71745.1"/>
    </source>
</evidence>
<dbReference type="Proteomes" id="UP000503152">
    <property type="component" value="Segment"/>
</dbReference>
<dbReference type="Gene3D" id="3.40.1350.10">
    <property type="match status" value="1"/>
</dbReference>
<reference evidence="1 2" key="1">
    <citation type="submission" date="2019-02" db="EMBL/GenBank/DDBJ databases">
        <title>Novel Pseudomonas phage from tap water.</title>
        <authorList>
            <person name="Petrzik K."/>
            <person name="Koloniuk I."/>
            <person name="Lukavsky J."/>
        </authorList>
    </citation>
    <scope>NUCLEOTIDE SEQUENCE [LARGE SCALE GENOMIC DNA]</scope>
</reference>
<accession>A0A6G5QAM6</accession>
<name>A0A6G5QAM6_9CAUD</name>
<evidence type="ECO:0000313" key="2">
    <source>
        <dbReference type="Proteomes" id="UP000503152"/>
    </source>
</evidence>
<protein>
    <submittedName>
        <fullName evidence="1">Uncharacterized protein</fullName>
    </submittedName>
</protein>